<sequence>MWERYCDILLSKIAVEIERVEALNPQIQKLRKRISSHIAAPVSEDCSLIGLFTDTLYWAIIKEDYQRAEEDRQRQQRDRQHYQQSLNVFAHEPELIAAQLRRLEKQVRAMRAVPGGTEDAFRQRENEWLWLVRHVDGIRWHLEKAFEYANEIRASSDKRERESLASELEWLIENHAGMIYRHIIQMDPSKKEKQQLDASKEEN</sequence>
<evidence type="ECO:0000313" key="2">
    <source>
        <dbReference type="Proteomes" id="UP001444661"/>
    </source>
</evidence>
<organism evidence="1 2">
    <name type="scientific">Apiospora rasikravindrae</name>
    <dbReference type="NCBI Taxonomy" id="990691"/>
    <lineage>
        <taxon>Eukaryota</taxon>
        <taxon>Fungi</taxon>
        <taxon>Dikarya</taxon>
        <taxon>Ascomycota</taxon>
        <taxon>Pezizomycotina</taxon>
        <taxon>Sordariomycetes</taxon>
        <taxon>Xylariomycetidae</taxon>
        <taxon>Amphisphaeriales</taxon>
        <taxon>Apiosporaceae</taxon>
        <taxon>Apiospora</taxon>
    </lineage>
</organism>
<comment type="caution">
    <text evidence="1">The sequence shown here is derived from an EMBL/GenBank/DDBJ whole genome shotgun (WGS) entry which is preliminary data.</text>
</comment>
<dbReference type="EMBL" id="JAQQWK010000009">
    <property type="protein sequence ID" value="KAK8035481.1"/>
    <property type="molecule type" value="Genomic_DNA"/>
</dbReference>
<keyword evidence="2" id="KW-1185">Reference proteome</keyword>
<dbReference type="Proteomes" id="UP001444661">
    <property type="component" value="Unassembled WGS sequence"/>
</dbReference>
<name>A0ABR1SNP3_9PEZI</name>
<protein>
    <submittedName>
        <fullName evidence="1">Uncharacterized protein</fullName>
    </submittedName>
</protein>
<proteinExistence type="predicted"/>
<reference evidence="1 2" key="1">
    <citation type="submission" date="2023-01" db="EMBL/GenBank/DDBJ databases">
        <title>Analysis of 21 Apiospora genomes using comparative genomics revels a genus with tremendous synthesis potential of carbohydrate active enzymes and secondary metabolites.</title>
        <authorList>
            <person name="Sorensen T."/>
        </authorList>
    </citation>
    <scope>NUCLEOTIDE SEQUENCE [LARGE SCALE GENOMIC DNA]</scope>
    <source>
        <strain evidence="1 2">CBS 33761</strain>
    </source>
</reference>
<gene>
    <name evidence="1" type="ORF">PG993_010476</name>
</gene>
<evidence type="ECO:0000313" key="1">
    <source>
        <dbReference type="EMBL" id="KAK8035481.1"/>
    </source>
</evidence>
<accession>A0ABR1SNP3</accession>